<feature type="binding site" evidence="6">
    <location>
        <position position="63"/>
    </location>
    <ligand>
        <name>S-adenosyl-L-methionine</name>
        <dbReference type="ChEBI" id="CHEBI:59789"/>
    </ligand>
</feature>
<dbReference type="RefSeq" id="WP_184078594.1">
    <property type="nucleotide sequence ID" value="NZ_JACIJP010000001.1"/>
</dbReference>
<dbReference type="Gene3D" id="1.10.150.170">
    <property type="entry name" value="Putative methyltransferase TM0872, insert domain"/>
    <property type="match status" value="1"/>
</dbReference>
<keyword evidence="5 6" id="KW-0949">S-adenosyl-L-methionine</keyword>
<evidence type="ECO:0000256" key="4">
    <source>
        <dbReference type="ARBA" id="ARBA00022679"/>
    </source>
</evidence>
<dbReference type="PIRSF" id="PIRSF004486">
    <property type="entry name" value="MraW"/>
    <property type="match status" value="1"/>
</dbReference>
<evidence type="ECO:0000313" key="9">
    <source>
        <dbReference type="Proteomes" id="UP000552700"/>
    </source>
</evidence>
<dbReference type="PANTHER" id="PTHR11265">
    <property type="entry name" value="S-ADENOSYL-METHYLTRANSFERASE MRAW"/>
    <property type="match status" value="1"/>
</dbReference>
<dbReference type="CDD" id="cd02440">
    <property type="entry name" value="AdoMet_MTases"/>
    <property type="match status" value="1"/>
</dbReference>
<dbReference type="GO" id="GO:0005737">
    <property type="term" value="C:cytoplasm"/>
    <property type="evidence" value="ECO:0007669"/>
    <property type="project" value="UniProtKB-SubCell"/>
</dbReference>
<comment type="subcellular location">
    <subcellularLocation>
        <location evidence="6">Cytoplasm</location>
    </subcellularLocation>
</comment>
<dbReference type="EMBL" id="JACIJP010000001">
    <property type="protein sequence ID" value="MBB6123590.1"/>
    <property type="molecule type" value="Genomic_DNA"/>
</dbReference>
<keyword evidence="3 6" id="KW-0489">Methyltransferase</keyword>
<evidence type="ECO:0000313" key="8">
    <source>
        <dbReference type="EMBL" id="MBB6123590.1"/>
    </source>
</evidence>
<comment type="function">
    <text evidence="6">Specifically methylates the N4 position of cytidine in position 1402 (C1402) of 16S rRNA.</text>
</comment>
<feature type="binding site" evidence="6">
    <location>
        <begin position="46"/>
        <end position="48"/>
    </location>
    <ligand>
        <name>S-adenosyl-L-methionine</name>
        <dbReference type="ChEBI" id="CHEBI:59789"/>
    </ligand>
</feature>
<keyword evidence="4 6" id="KW-0808">Transferase</keyword>
<feature type="binding site" evidence="6">
    <location>
        <position position="111"/>
    </location>
    <ligand>
        <name>S-adenosyl-L-methionine</name>
        <dbReference type="ChEBI" id="CHEBI:59789"/>
    </ligand>
</feature>
<comment type="caution">
    <text evidence="8">The sequence shown here is derived from an EMBL/GenBank/DDBJ whole genome shotgun (WGS) entry which is preliminary data.</text>
</comment>
<dbReference type="Gene3D" id="3.40.50.150">
    <property type="entry name" value="Vaccinia Virus protein VP39"/>
    <property type="match status" value="1"/>
</dbReference>
<gene>
    <name evidence="6" type="primary">rsmH</name>
    <name evidence="8" type="ORF">FHS92_001297</name>
</gene>
<dbReference type="InterPro" id="IPR023397">
    <property type="entry name" value="SAM-dep_MeTrfase_MraW_recog"/>
</dbReference>
<keyword evidence="2 6" id="KW-0698">rRNA processing</keyword>
<reference evidence="8 9" key="1">
    <citation type="submission" date="2020-08" db="EMBL/GenBank/DDBJ databases">
        <title>Genomic Encyclopedia of Type Strains, Phase IV (KMG-IV): sequencing the most valuable type-strain genomes for metagenomic binning, comparative biology and taxonomic classification.</title>
        <authorList>
            <person name="Goeker M."/>
        </authorList>
    </citation>
    <scope>NUCLEOTIDE SEQUENCE [LARGE SCALE GENOMIC DNA]</scope>
    <source>
        <strain evidence="8 9">DSM 102255</strain>
    </source>
</reference>
<dbReference type="InterPro" id="IPR029063">
    <property type="entry name" value="SAM-dependent_MTases_sf"/>
</dbReference>
<evidence type="ECO:0000256" key="5">
    <source>
        <dbReference type="ARBA" id="ARBA00022691"/>
    </source>
</evidence>
<dbReference type="Pfam" id="PF01795">
    <property type="entry name" value="Methyltransf_5"/>
    <property type="match status" value="1"/>
</dbReference>
<dbReference type="EC" id="2.1.1.199" evidence="6"/>
<protein>
    <recommendedName>
        <fullName evidence="6">Ribosomal RNA small subunit methyltransferase H</fullName>
        <ecNumber evidence="6">2.1.1.199</ecNumber>
    </recommendedName>
    <alternativeName>
        <fullName evidence="6">16S rRNA m(4)C1402 methyltransferase</fullName>
    </alternativeName>
    <alternativeName>
        <fullName evidence="6">rRNA (cytosine-N(4)-)-methyltransferase RsmH</fullName>
    </alternativeName>
</protein>
<dbReference type="Proteomes" id="UP000552700">
    <property type="component" value="Unassembled WGS sequence"/>
</dbReference>
<sequence>MNAETLTPGPASTDAAPHIPVLLDEVLDALAIAPGETHVDGTYGAGGYSRAMARRGAHVIAIDRDPEAIAEGQERIARAGDAIRLLEGPFSAMQALLAQADVASVSGVTLDIGVSSMQLDRAERGFSFQSDGPLDMRMSKAGVSAADFLNSADEEEIANVLYRYGEEPRSRRVARAIVAARPLSRTGELANVVRRALGHKPHDKKDPATRAFQAIRIHLNQELEELERGLEAAEAVLEPGGRLAVVTFHSLEDRIVKQFLRQRSGSEAGGSRHRPEAAPTHAPTFAKPAKAVRPSARELAANPRARSATLRSAIRSGALTTSAHTPAPETRT</sequence>
<comment type="similarity">
    <text evidence="1 6">Belongs to the methyltransferase superfamily. RsmH family.</text>
</comment>
<proteinExistence type="inferred from homology"/>
<evidence type="ECO:0000256" key="7">
    <source>
        <dbReference type="SAM" id="MobiDB-lite"/>
    </source>
</evidence>
<keyword evidence="6" id="KW-0963">Cytoplasm</keyword>
<dbReference type="GO" id="GO:0071424">
    <property type="term" value="F:rRNA (cytosine-N4-)-methyltransferase activity"/>
    <property type="evidence" value="ECO:0007669"/>
    <property type="project" value="UniProtKB-UniRule"/>
</dbReference>
<evidence type="ECO:0000256" key="3">
    <source>
        <dbReference type="ARBA" id="ARBA00022603"/>
    </source>
</evidence>
<dbReference type="HAMAP" id="MF_01007">
    <property type="entry name" value="16SrRNA_methyltr_H"/>
    <property type="match status" value="1"/>
</dbReference>
<dbReference type="SUPFAM" id="SSF81799">
    <property type="entry name" value="Putative methyltransferase TM0872, insert domain"/>
    <property type="match status" value="1"/>
</dbReference>
<dbReference type="GO" id="GO:0070475">
    <property type="term" value="P:rRNA base methylation"/>
    <property type="evidence" value="ECO:0007669"/>
    <property type="project" value="UniProtKB-UniRule"/>
</dbReference>
<feature type="binding site" evidence="6">
    <location>
        <position position="118"/>
    </location>
    <ligand>
        <name>S-adenosyl-L-methionine</name>
        <dbReference type="ChEBI" id="CHEBI:59789"/>
    </ligand>
</feature>
<evidence type="ECO:0000256" key="6">
    <source>
        <dbReference type="HAMAP-Rule" id="MF_01007"/>
    </source>
</evidence>
<dbReference type="InterPro" id="IPR002903">
    <property type="entry name" value="RsmH"/>
</dbReference>
<dbReference type="SUPFAM" id="SSF53335">
    <property type="entry name" value="S-adenosyl-L-methionine-dependent methyltransferases"/>
    <property type="match status" value="1"/>
</dbReference>
<dbReference type="AlphaFoldDB" id="A0A841IZ33"/>
<dbReference type="PANTHER" id="PTHR11265:SF0">
    <property type="entry name" value="12S RRNA N4-METHYLCYTIDINE METHYLTRANSFERASE"/>
    <property type="match status" value="1"/>
</dbReference>
<feature type="region of interest" description="Disordered" evidence="7">
    <location>
        <begin position="262"/>
        <end position="332"/>
    </location>
</feature>
<comment type="catalytic activity">
    <reaction evidence="6">
        <text>cytidine(1402) in 16S rRNA + S-adenosyl-L-methionine = N(4)-methylcytidine(1402) in 16S rRNA + S-adenosyl-L-homocysteine + H(+)</text>
        <dbReference type="Rhea" id="RHEA:42928"/>
        <dbReference type="Rhea" id="RHEA-COMP:10286"/>
        <dbReference type="Rhea" id="RHEA-COMP:10287"/>
        <dbReference type="ChEBI" id="CHEBI:15378"/>
        <dbReference type="ChEBI" id="CHEBI:57856"/>
        <dbReference type="ChEBI" id="CHEBI:59789"/>
        <dbReference type="ChEBI" id="CHEBI:74506"/>
        <dbReference type="ChEBI" id="CHEBI:82748"/>
        <dbReference type="EC" id="2.1.1.199"/>
    </reaction>
</comment>
<name>A0A841IZ33_9SPHN</name>
<keyword evidence="9" id="KW-1185">Reference proteome</keyword>
<organism evidence="8 9">
    <name type="scientific">Sphingobium subterraneum</name>
    <dbReference type="NCBI Taxonomy" id="627688"/>
    <lineage>
        <taxon>Bacteria</taxon>
        <taxon>Pseudomonadati</taxon>
        <taxon>Pseudomonadota</taxon>
        <taxon>Alphaproteobacteria</taxon>
        <taxon>Sphingomonadales</taxon>
        <taxon>Sphingomonadaceae</taxon>
        <taxon>Sphingobium</taxon>
    </lineage>
</organism>
<dbReference type="NCBIfam" id="TIGR00006">
    <property type="entry name" value="16S rRNA (cytosine(1402)-N(4))-methyltransferase RsmH"/>
    <property type="match status" value="1"/>
</dbReference>
<evidence type="ECO:0000256" key="1">
    <source>
        <dbReference type="ARBA" id="ARBA00010396"/>
    </source>
</evidence>
<accession>A0A841IZ33</accession>
<evidence type="ECO:0000256" key="2">
    <source>
        <dbReference type="ARBA" id="ARBA00022552"/>
    </source>
</evidence>
<feature type="binding site" evidence="6">
    <location>
        <position position="90"/>
    </location>
    <ligand>
        <name>S-adenosyl-L-methionine</name>
        <dbReference type="ChEBI" id="CHEBI:59789"/>
    </ligand>
</feature>